<evidence type="ECO:0000313" key="12">
    <source>
        <dbReference type="Proteomes" id="UP001230035"/>
    </source>
</evidence>
<keyword evidence="5 9" id="KW-0808">Transferase</keyword>
<evidence type="ECO:0000256" key="6">
    <source>
        <dbReference type="ARBA" id="ARBA00022723"/>
    </source>
</evidence>
<dbReference type="PROSITE" id="PS00792">
    <property type="entry name" value="DHPS_1"/>
    <property type="match status" value="1"/>
</dbReference>
<evidence type="ECO:0000256" key="3">
    <source>
        <dbReference type="ARBA" id="ARBA00004763"/>
    </source>
</evidence>
<comment type="caution">
    <text evidence="11">The sequence shown here is derived from an EMBL/GenBank/DDBJ whole genome shotgun (WGS) entry which is preliminary data.</text>
</comment>
<dbReference type="EC" id="2.5.1.15" evidence="4 9"/>
<dbReference type="CDD" id="cd00739">
    <property type="entry name" value="DHPS"/>
    <property type="match status" value="1"/>
</dbReference>
<evidence type="ECO:0000259" key="10">
    <source>
        <dbReference type="PROSITE" id="PS50972"/>
    </source>
</evidence>
<evidence type="ECO:0000313" key="11">
    <source>
        <dbReference type="EMBL" id="MDI9258228.1"/>
    </source>
</evidence>
<dbReference type="RefSeq" id="WP_283239894.1">
    <property type="nucleotide sequence ID" value="NZ_JASGBP010000010.1"/>
</dbReference>
<dbReference type="SUPFAM" id="SSF51717">
    <property type="entry name" value="Dihydropteroate synthetase-like"/>
    <property type="match status" value="1"/>
</dbReference>
<comment type="function">
    <text evidence="9">Catalyzes the condensation of para-aminobenzoate (pABA) with 6-hydroxymethyl-7,8-dihydropterin diphosphate (DHPt-PP) to form 7,8-dihydropteroate (H2Pte), the immediate precursor of folate derivatives.</text>
</comment>
<sequence length="284" mass="31669">MTINCRGKLIDLSLPKVMGILNVTPDSFFDGGTYNNEKAILQRVESMLAVGATFIDIGAYSSKPKADFVSEEAEIERLLPIVKLVLQHFPEALLSVDTFRAAVAQQALDYGACMINDISAGHLDDTMLSTVAAYQVPYIMMHMRGTPQTMQQFTTYDDILKEMLFYFSERIATARRFGINDLIIDPGFGFAKTTAQNFEVMHNLELFQNLHLPMLVGVSRKSMIYKTLHGTPDSALNGTTFLNAVALQKGAQILRVHDVKEAVECVTLFQELSRNFEAQTEIPN</sequence>
<evidence type="ECO:0000256" key="4">
    <source>
        <dbReference type="ARBA" id="ARBA00012458"/>
    </source>
</evidence>
<comment type="similarity">
    <text evidence="9">Belongs to the DHPS family.</text>
</comment>
<comment type="cofactor">
    <cofactor evidence="2 9">
        <name>Mg(2+)</name>
        <dbReference type="ChEBI" id="CHEBI:18420"/>
    </cofactor>
</comment>
<evidence type="ECO:0000256" key="9">
    <source>
        <dbReference type="RuleBase" id="RU361205"/>
    </source>
</evidence>
<evidence type="ECO:0000256" key="5">
    <source>
        <dbReference type="ARBA" id="ARBA00022679"/>
    </source>
</evidence>
<feature type="domain" description="Pterin-binding" evidence="10">
    <location>
        <begin position="15"/>
        <end position="267"/>
    </location>
</feature>
<dbReference type="GO" id="GO:0004156">
    <property type="term" value="F:dihydropteroate synthase activity"/>
    <property type="evidence" value="ECO:0007669"/>
    <property type="project" value="UniProtKB-EC"/>
</dbReference>
<evidence type="ECO:0000256" key="2">
    <source>
        <dbReference type="ARBA" id="ARBA00001946"/>
    </source>
</evidence>
<evidence type="ECO:0000256" key="1">
    <source>
        <dbReference type="ARBA" id="ARBA00000012"/>
    </source>
</evidence>
<dbReference type="InterPro" id="IPR006390">
    <property type="entry name" value="DHP_synth_dom"/>
</dbReference>
<dbReference type="NCBIfam" id="TIGR01496">
    <property type="entry name" value="DHPS"/>
    <property type="match status" value="1"/>
</dbReference>
<keyword evidence="7 9" id="KW-0460">Magnesium</keyword>
<organism evidence="11 12">
    <name type="scientific">Flavobacterium sedimenticola</name>
    <dbReference type="NCBI Taxonomy" id="3043286"/>
    <lineage>
        <taxon>Bacteria</taxon>
        <taxon>Pseudomonadati</taxon>
        <taxon>Bacteroidota</taxon>
        <taxon>Flavobacteriia</taxon>
        <taxon>Flavobacteriales</taxon>
        <taxon>Flavobacteriaceae</taxon>
        <taxon>Flavobacterium</taxon>
    </lineage>
</organism>
<comment type="catalytic activity">
    <reaction evidence="1">
        <text>(7,8-dihydropterin-6-yl)methyl diphosphate + 4-aminobenzoate = 7,8-dihydropteroate + diphosphate</text>
        <dbReference type="Rhea" id="RHEA:19949"/>
        <dbReference type="ChEBI" id="CHEBI:17836"/>
        <dbReference type="ChEBI" id="CHEBI:17839"/>
        <dbReference type="ChEBI" id="CHEBI:33019"/>
        <dbReference type="ChEBI" id="CHEBI:72950"/>
        <dbReference type="EC" id="2.5.1.15"/>
    </reaction>
</comment>
<keyword evidence="8 9" id="KW-0289">Folate biosynthesis</keyword>
<comment type="pathway">
    <text evidence="3 9">Cofactor biosynthesis; tetrahydrofolate biosynthesis; 7,8-dihydrofolate from 2-amino-4-hydroxy-6-hydroxymethyl-7,8-dihydropteridine diphosphate and 4-aminobenzoate: step 1/2.</text>
</comment>
<dbReference type="EMBL" id="JASGBP010000010">
    <property type="protein sequence ID" value="MDI9258228.1"/>
    <property type="molecule type" value="Genomic_DNA"/>
</dbReference>
<dbReference type="PROSITE" id="PS50972">
    <property type="entry name" value="PTERIN_BINDING"/>
    <property type="match status" value="1"/>
</dbReference>
<dbReference type="InterPro" id="IPR000489">
    <property type="entry name" value="Pterin-binding_dom"/>
</dbReference>
<protein>
    <recommendedName>
        <fullName evidence="4 9">Dihydropteroate synthase</fullName>
        <shortName evidence="9">DHPS</shortName>
        <ecNumber evidence="4 9">2.5.1.15</ecNumber>
    </recommendedName>
    <alternativeName>
        <fullName evidence="9">Dihydropteroate pyrophosphorylase</fullName>
    </alternativeName>
</protein>
<dbReference type="PANTHER" id="PTHR20941">
    <property type="entry name" value="FOLATE SYNTHESIS PROTEINS"/>
    <property type="match status" value="1"/>
</dbReference>
<dbReference type="InterPro" id="IPR045031">
    <property type="entry name" value="DHP_synth-like"/>
</dbReference>
<dbReference type="InterPro" id="IPR011005">
    <property type="entry name" value="Dihydropteroate_synth-like_sf"/>
</dbReference>
<dbReference type="Pfam" id="PF00809">
    <property type="entry name" value="Pterin_bind"/>
    <property type="match status" value="1"/>
</dbReference>
<keyword evidence="6 9" id="KW-0479">Metal-binding</keyword>
<dbReference type="PANTHER" id="PTHR20941:SF1">
    <property type="entry name" value="FOLIC ACID SYNTHESIS PROTEIN FOL1"/>
    <property type="match status" value="1"/>
</dbReference>
<keyword evidence="12" id="KW-1185">Reference proteome</keyword>
<proteinExistence type="inferred from homology"/>
<accession>A0ABT6XT80</accession>
<reference evidence="11 12" key="1">
    <citation type="submission" date="2023-05" db="EMBL/GenBank/DDBJ databases">
        <title>Flavobacterium sedimenti sp. nov., isolated from the sediment.</title>
        <authorList>
            <person name="Wu N."/>
        </authorList>
    </citation>
    <scope>NUCLEOTIDE SEQUENCE [LARGE SCALE GENOMIC DNA]</scope>
    <source>
        <strain evidence="11 12">YZ-48</strain>
    </source>
</reference>
<name>A0ABT6XT80_9FLAO</name>
<gene>
    <name evidence="11" type="primary">folP</name>
    <name evidence="11" type="ORF">QHT84_12455</name>
</gene>
<dbReference type="Gene3D" id="3.20.20.20">
    <property type="entry name" value="Dihydropteroate synthase-like"/>
    <property type="match status" value="1"/>
</dbReference>
<evidence type="ECO:0000256" key="7">
    <source>
        <dbReference type="ARBA" id="ARBA00022842"/>
    </source>
</evidence>
<dbReference type="Proteomes" id="UP001230035">
    <property type="component" value="Unassembled WGS sequence"/>
</dbReference>
<evidence type="ECO:0000256" key="8">
    <source>
        <dbReference type="ARBA" id="ARBA00022909"/>
    </source>
</evidence>